<keyword evidence="4" id="KW-0029">Amino-acid transport</keyword>
<feature type="transmembrane region" description="Helical" evidence="7">
    <location>
        <begin position="131"/>
        <end position="152"/>
    </location>
</feature>
<dbReference type="InterPro" id="IPR004841">
    <property type="entry name" value="AA-permease/SLC12A_dom"/>
</dbReference>
<dbReference type="InterPro" id="IPR004840">
    <property type="entry name" value="Amino_acid_permease_CS"/>
</dbReference>
<keyword evidence="5 7" id="KW-1133">Transmembrane helix</keyword>
<feature type="transmembrane region" description="Helical" evidence="7">
    <location>
        <begin position="100"/>
        <end position="125"/>
    </location>
</feature>
<evidence type="ECO:0000313" key="10">
    <source>
        <dbReference type="Proteomes" id="UP000271031"/>
    </source>
</evidence>
<dbReference type="Pfam" id="PF00324">
    <property type="entry name" value="AA_permease"/>
    <property type="match status" value="1"/>
</dbReference>
<gene>
    <name evidence="9" type="ORF">EDM56_27820</name>
</gene>
<feature type="transmembrane region" description="Helical" evidence="7">
    <location>
        <begin position="244"/>
        <end position="265"/>
    </location>
</feature>
<feature type="transmembrane region" description="Helical" evidence="7">
    <location>
        <begin position="203"/>
        <end position="224"/>
    </location>
</feature>
<dbReference type="Proteomes" id="UP000271031">
    <property type="component" value="Unassembled WGS sequence"/>
</dbReference>
<dbReference type="PIRSF" id="PIRSF006060">
    <property type="entry name" value="AA_transporter"/>
    <property type="match status" value="1"/>
</dbReference>
<dbReference type="PROSITE" id="PS00218">
    <property type="entry name" value="AMINO_ACID_PERMEASE_1"/>
    <property type="match status" value="1"/>
</dbReference>
<evidence type="ECO:0000256" key="2">
    <source>
        <dbReference type="ARBA" id="ARBA00022448"/>
    </source>
</evidence>
<accession>A0A3M8CZA5</accession>
<comment type="caution">
    <text evidence="9">The sequence shown here is derived from an EMBL/GenBank/DDBJ whole genome shotgun (WGS) entry which is preliminary data.</text>
</comment>
<evidence type="ECO:0000256" key="5">
    <source>
        <dbReference type="ARBA" id="ARBA00022989"/>
    </source>
</evidence>
<dbReference type="EMBL" id="RHHQ01000025">
    <property type="protein sequence ID" value="RNB80215.1"/>
    <property type="molecule type" value="Genomic_DNA"/>
</dbReference>
<feature type="transmembrane region" description="Helical" evidence="7">
    <location>
        <begin position="49"/>
        <end position="66"/>
    </location>
</feature>
<dbReference type="GO" id="GO:0015171">
    <property type="term" value="F:amino acid transmembrane transporter activity"/>
    <property type="evidence" value="ECO:0007669"/>
    <property type="project" value="TreeGrafter"/>
</dbReference>
<feature type="transmembrane region" description="Helical" evidence="7">
    <location>
        <begin position="446"/>
        <end position="466"/>
    </location>
</feature>
<dbReference type="OrthoDB" id="9780162at2"/>
<evidence type="ECO:0000256" key="1">
    <source>
        <dbReference type="ARBA" id="ARBA00004141"/>
    </source>
</evidence>
<evidence type="ECO:0000256" key="7">
    <source>
        <dbReference type="SAM" id="Phobius"/>
    </source>
</evidence>
<sequence>MEIETKTTYSGELKKELETRHINMIAIGGTIGTGLFLASGATVSEAGPGGALLAYVVLGIMVYFLMTSLGEMSAFKAVSGAFDYFPSKFIDPALGFAMGWVYWLGYAITLALEISASAIIMKYWFPDIPGVVWSCLFLAVIFCINVLSTRAYGESEYWFSMIKVATVVIFIVVGILTVFGVIGGEFVGFKNFTVGEAPFVGGLPAMVGVFFIAGFSYMGTEFVAIAAAESKNPEKSVPQATRNVFWRITLFFIGVIFVIGLLIPYNDPNLLNSDLETIAMSPFTLLFKNAGMTVAAGVMNAVILTSILSAGISSMYAATRMLYSLGKSDKAPKFLGKVNSRGVPANALIATTIVGALCFLSSLVGDGTIYYWLLDGSSLLGYIAWLVIAASHYRFRKAFVLQGRNLNELTYRAKWYPFGPIFAFVLCSIIILIFNFQDVLKGTIEWGKFFVTYSGALVFLGCYVGYKFVKKTKVVPLEEIDFDRL</sequence>
<keyword evidence="6 7" id="KW-0472">Membrane</keyword>
<feature type="transmembrane region" description="Helical" evidence="7">
    <location>
        <begin position="343"/>
        <end position="363"/>
    </location>
</feature>
<evidence type="ECO:0000256" key="3">
    <source>
        <dbReference type="ARBA" id="ARBA00022692"/>
    </source>
</evidence>
<dbReference type="GO" id="GO:0016020">
    <property type="term" value="C:membrane"/>
    <property type="evidence" value="ECO:0007669"/>
    <property type="project" value="UniProtKB-SubCell"/>
</dbReference>
<dbReference type="PANTHER" id="PTHR43341">
    <property type="entry name" value="AMINO ACID PERMEASE"/>
    <property type="match status" value="1"/>
</dbReference>
<name>A0A3M8CZA5_9BACL</name>
<feature type="transmembrane region" description="Helical" evidence="7">
    <location>
        <begin position="369"/>
        <end position="395"/>
    </location>
</feature>
<protein>
    <submittedName>
        <fullName evidence="9">Amino acid permease</fullName>
    </submittedName>
</protein>
<evidence type="ECO:0000256" key="6">
    <source>
        <dbReference type="ARBA" id="ARBA00023136"/>
    </source>
</evidence>
<evidence type="ECO:0000256" key="4">
    <source>
        <dbReference type="ARBA" id="ARBA00022970"/>
    </source>
</evidence>
<keyword evidence="3 7" id="KW-0812">Transmembrane</keyword>
<proteinExistence type="predicted"/>
<dbReference type="FunFam" id="1.20.1740.10:FF:000001">
    <property type="entry name" value="Amino acid permease"/>
    <property type="match status" value="1"/>
</dbReference>
<evidence type="ECO:0000313" key="9">
    <source>
        <dbReference type="EMBL" id="RNB80215.1"/>
    </source>
</evidence>
<dbReference type="InterPro" id="IPR050524">
    <property type="entry name" value="APC_YAT"/>
</dbReference>
<feature type="transmembrane region" description="Helical" evidence="7">
    <location>
        <begin position="164"/>
        <end position="183"/>
    </location>
</feature>
<reference evidence="9 10" key="1">
    <citation type="submission" date="2018-10" db="EMBL/GenBank/DDBJ databases">
        <title>Phylogenomics of Brevibacillus.</title>
        <authorList>
            <person name="Dunlap C."/>
        </authorList>
    </citation>
    <scope>NUCLEOTIDE SEQUENCE [LARGE SCALE GENOMIC DNA]</scope>
    <source>
        <strain evidence="9 10">JCM 15716</strain>
    </source>
</reference>
<keyword evidence="2" id="KW-0813">Transport</keyword>
<dbReference type="AlphaFoldDB" id="A0A3M8CZA5"/>
<organism evidence="9 10">
    <name type="scientific">Brevibacillus fluminis</name>
    <dbReference type="NCBI Taxonomy" id="511487"/>
    <lineage>
        <taxon>Bacteria</taxon>
        <taxon>Bacillati</taxon>
        <taxon>Bacillota</taxon>
        <taxon>Bacilli</taxon>
        <taxon>Bacillales</taxon>
        <taxon>Paenibacillaceae</taxon>
        <taxon>Brevibacillus</taxon>
    </lineage>
</organism>
<evidence type="ECO:0000259" key="8">
    <source>
        <dbReference type="Pfam" id="PF00324"/>
    </source>
</evidence>
<feature type="transmembrane region" description="Helical" evidence="7">
    <location>
        <begin position="415"/>
        <end position="434"/>
    </location>
</feature>
<feature type="domain" description="Amino acid permease/ SLC12A" evidence="8">
    <location>
        <begin position="21"/>
        <end position="474"/>
    </location>
</feature>
<feature type="transmembrane region" description="Helical" evidence="7">
    <location>
        <begin position="21"/>
        <end position="43"/>
    </location>
</feature>
<dbReference type="Gene3D" id="1.20.1740.10">
    <property type="entry name" value="Amino acid/polyamine transporter I"/>
    <property type="match status" value="1"/>
</dbReference>
<feature type="transmembrane region" description="Helical" evidence="7">
    <location>
        <begin position="290"/>
        <end position="323"/>
    </location>
</feature>
<dbReference type="RefSeq" id="WP_122921199.1">
    <property type="nucleotide sequence ID" value="NZ_RHHQ01000025.1"/>
</dbReference>
<comment type="subcellular location">
    <subcellularLocation>
        <location evidence="1">Membrane</location>
        <topology evidence="1">Multi-pass membrane protein</topology>
    </subcellularLocation>
</comment>
<dbReference type="PANTHER" id="PTHR43341:SF1">
    <property type="entry name" value="GENERAL AMINO-ACID PERMEASE GAP1"/>
    <property type="match status" value="1"/>
</dbReference>
<keyword evidence="10" id="KW-1185">Reference proteome</keyword>